<name>A0A0D2JGJ0_9EURO</name>
<dbReference type="AlphaFoldDB" id="A0A0D2JGJ0"/>
<feature type="region of interest" description="Disordered" evidence="1">
    <location>
        <begin position="1"/>
        <end position="26"/>
    </location>
</feature>
<feature type="compositionally biased region" description="Polar residues" evidence="1">
    <location>
        <begin position="1"/>
        <end position="16"/>
    </location>
</feature>
<accession>A0A0D2JGJ0</accession>
<feature type="compositionally biased region" description="Basic and acidic residues" evidence="1">
    <location>
        <begin position="193"/>
        <end position="205"/>
    </location>
</feature>
<evidence type="ECO:0000256" key="1">
    <source>
        <dbReference type="SAM" id="MobiDB-lite"/>
    </source>
</evidence>
<feature type="compositionally biased region" description="Basic and acidic residues" evidence="1">
    <location>
        <begin position="17"/>
        <end position="26"/>
    </location>
</feature>
<protein>
    <submittedName>
        <fullName evidence="2">Uncharacterized protein</fullName>
    </submittedName>
</protein>
<organism evidence="2 3">
    <name type="scientific">Rhinocladiella mackenziei CBS 650.93</name>
    <dbReference type="NCBI Taxonomy" id="1442369"/>
    <lineage>
        <taxon>Eukaryota</taxon>
        <taxon>Fungi</taxon>
        <taxon>Dikarya</taxon>
        <taxon>Ascomycota</taxon>
        <taxon>Pezizomycotina</taxon>
        <taxon>Eurotiomycetes</taxon>
        <taxon>Chaetothyriomycetidae</taxon>
        <taxon>Chaetothyriales</taxon>
        <taxon>Herpotrichiellaceae</taxon>
        <taxon>Rhinocladiella</taxon>
    </lineage>
</organism>
<evidence type="ECO:0000313" key="2">
    <source>
        <dbReference type="EMBL" id="KIX08445.1"/>
    </source>
</evidence>
<feature type="compositionally biased region" description="Low complexity" evidence="1">
    <location>
        <begin position="178"/>
        <end position="192"/>
    </location>
</feature>
<reference evidence="2 3" key="1">
    <citation type="submission" date="2015-01" db="EMBL/GenBank/DDBJ databases">
        <title>The Genome Sequence of Rhinocladiella mackenzie CBS 650.93.</title>
        <authorList>
            <consortium name="The Broad Institute Genomics Platform"/>
            <person name="Cuomo C."/>
            <person name="de Hoog S."/>
            <person name="Gorbushina A."/>
            <person name="Stielow B."/>
            <person name="Teixiera M."/>
            <person name="Abouelleil A."/>
            <person name="Chapman S.B."/>
            <person name="Priest M."/>
            <person name="Young S.K."/>
            <person name="Wortman J."/>
            <person name="Nusbaum C."/>
            <person name="Birren B."/>
        </authorList>
    </citation>
    <scope>NUCLEOTIDE SEQUENCE [LARGE SCALE GENOMIC DNA]</scope>
    <source>
        <strain evidence="2 3">CBS 650.93</strain>
    </source>
</reference>
<feature type="compositionally biased region" description="Low complexity" evidence="1">
    <location>
        <begin position="208"/>
        <end position="218"/>
    </location>
</feature>
<evidence type="ECO:0000313" key="3">
    <source>
        <dbReference type="Proteomes" id="UP000053617"/>
    </source>
</evidence>
<gene>
    <name evidence="2" type="ORF">Z518_03101</name>
</gene>
<dbReference type="HOGENOM" id="CLU_1267517_0_0_1"/>
<feature type="region of interest" description="Disordered" evidence="1">
    <location>
        <begin position="175"/>
        <end position="218"/>
    </location>
</feature>
<proteinExistence type="predicted"/>
<dbReference type="EMBL" id="KN847476">
    <property type="protein sequence ID" value="KIX08445.1"/>
    <property type="molecule type" value="Genomic_DNA"/>
</dbReference>
<dbReference type="RefSeq" id="XP_013275581.1">
    <property type="nucleotide sequence ID" value="XM_013420127.1"/>
</dbReference>
<sequence>MENNLDPQQSVSGKPSDSTEHTRDVEVLGRRGHKKKWWNMNVVVNDESGCCTITTALLIKLGLNNKVVFPFDDGHNCEHKTLGRTRLFLSCGSGTEPTPFCILRSDKIAAVMTGHEKVWKQPSIRGYESSIAPVVFDPMTKEQEEEQRQIDAEEDARALRELAALVEKERASFRELIQSQTSQGQQGEQRANQQDEQHTSQRVEQHTNQQNLQQNHRA</sequence>
<keyword evidence="3" id="KW-1185">Reference proteome</keyword>
<dbReference type="Proteomes" id="UP000053617">
    <property type="component" value="Unassembled WGS sequence"/>
</dbReference>
<dbReference type="VEuPathDB" id="FungiDB:Z518_03101"/>
<dbReference type="GeneID" id="25291172"/>